<organism evidence="3 4">
    <name type="scientific">Magnaporthiopsis poae (strain ATCC 64411 / 73-15)</name>
    <name type="common">Kentucky bluegrass fungus</name>
    <name type="synonym">Magnaporthe poae</name>
    <dbReference type="NCBI Taxonomy" id="644358"/>
    <lineage>
        <taxon>Eukaryota</taxon>
        <taxon>Fungi</taxon>
        <taxon>Dikarya</taxon>
        <taxon>Ascomycota</taxon>
        <taxon>Pezizomycotina</taxon>
        <taxon>Sordariomycetes</taxon>
        <taxon>Sordariomycetidae</taxon>
        <taxon>Magnaporthales</taxon>
        <taxon>Magnaporthaceae</taxon>
        <taxon>Magnaporthiopsis</taxon>
    </lineage>
</organism>
<dbReference type="AlphaFoldDB" id="A0A0C4EFE3"/>
<reference evidence="4" key="1">
    <citation type="submission" date="2010-05" db="EMBL/GenBank/DDBJ databases">
        <title>The genome sequence of Magnaporthe poae strain ATCC 64411.</title>
        <authorList>
            <person name="Ma L.-J."/>
            <person name="Dead R."/>
            <person name="Young S."/>
            <person name="Zeng Q."/>
            <person name="Koehrsen M."/>
            <person name="Alvarado L."/>
            <person name="Berlin A."/>
            <person name="Chapman S.B."/>
            <person name="Chen Z."/>
            <person name="Freedman E."/>
            <person name="Gellesch M."/>
            <person name="Goldberg J."/>
            <person name="Griggs A."/>
            <person name="Gujja S."/>
            <person name="Heilman E.R."/>
            <person name="Heiman D."/>
            <person name="Hepburn T."/>
            <person name="Howarth C."/>
            <person name="Jen D."/>
            <person name="Larson L."/>
            <person name="Mehta T."/>
            <person name="Neiman D."/>
            <person name="Pearson M."/>
            <person name="Roberts A."/>
            <person name="Saif S."/>
            <person name="Shea T."/>
            <person name="Shenoy N."/>
            <person name="Sisk P."/>
            <person name="Stolte C."/>
            <person name="Sykes S."/>
            <person name="Walk T."/>
            <person name="White J."/>
            <person name="Yandava C."/>
            <person name="Haas B."/>
            <person name="Nusbaum C."/>
            <person name="Birren B."/>
        </authorList>
    </citation>
    <scope>NUCLEOTIDE SEQUENCE [LARGE SCALE GENOMIC DNA]</scope>
    <source>
        <strain evidence="4">ATCC 64411 / 73-15</strain>
    </source>
</reference>
<keyword evidence="1" id="KW-0560">Oxidoreductase</keyword>
<dbReference type="EMBL" id="ADBL01002831">
    <property type="status" value="NOT_ANNOTATED_CDS"/>
    <property type="molecule type" value="Genomic_DNA"/>
</dbReference>
<protein>
    <submittedName>
        <fullName evidence="2 3">Uncharacterized protein</fullName>
    </submittedName>
</protein>
<dbReference type="Proteomes" id="UP000011715">
    <property type="component" value="Unassembled WGS sequence"/>
</dbReference>
<sequence length="353" mass="37188">MTLPNTLSAHQASEDQPPLSIKGDLARLRWSAKNPPADPAVTFAGKTVLVTGANTGLGFAAALSYASKGASRLILAVRSAAKGEAAAREIAARTGMAASSIVVATVDLASFASVRDFAARLAEITPRLDVALLNAGLASATFRREEAGWETAVQVNVLATALMAVLILPLLQAAAPDSGGRPHLTFVNSIGHAEVQREWLDGSGGSLLQAANDEAAFDQRKHYGMVKLLAMAAVRAIARSPAVGGTDARVIVNSCCPHLCKTDLGREFPLVQRAVTSVFQAFFARSAEEGARTLVGATALGSESHGRFWHHDVLYPVGDLAQDDAFMDKTWAEMKEVLVQVQPDLDSRLNAAL</sequence>
<dbReference type="VEuPathDB" id="FungiDB:MAPG_11486"/>
<evidence type="ECO:0000313" key="4">
    <source>
        <dbReference type="Proteomes" id="UP000011715"/>
    </source>
</evidence>
<reference evidence="3" key="5">
    <citation type="submission" date="2015-06" db="UniProtKB">
        <authorList>
            <consortium name="EnsemblFungi"/>
        </authorList>
    </citation>
    <scope>IDENTIFICATION</scope>
    <source>
        <strain evidence="3">ATCC 64411</strain>
    </source>
</reference>
<dbReference type="PANTHER" id="PTHR43157:SF22">
    <property type="entry name" value="SHORT-CHAIN DEHYDROGENASE_REDUCTASE PHMF"/>
    <property type="match status" value="1"/>
</dbReference>
<dbReference type="Gene3D" id="3.40.50.720">
    <property type="entry name" value="NAD(P)-binding Rossmann-like Domain"/>
    <property type="match status" value="1"/>
</dbReference>
<dbReference type="STRING" id="644358.A0A0C4EFE3"/>
<evidence type="ECO:0000256" key="1">
    <source>
        <dbReference type="ARBA" id="ARBA00023002"/>
    </source>
</evidence>
<name>A0A0C4EFE3_MAGP6</name>
<dbReference type="OMA" id="FWHHDIL"/>
<proteinExistence type="predicted"/>
<dbReference type="EnsemblFungi" id="MAPG_11486T0">
    <property type="protein sequence ID" value="MAPG_11486T0"/>
    <property type="gene ID" value="MAPG_11486"/>
</dbReference>
<evidence type="ECO:0000313" key="2">
    <source>
        <dbReference type="EMBL" id="KLU92541.1"/>
    </source>
</evidence>
<reference evidence="3" key="4">
    <citation type="journal article" date="2015" name="G3 (Bethesda)">
        <title>Genome sequences of three phytopathogenic species of the Magnaporthaceae family of fungi.</title>
        <authorList>
            <person name="Okagaki L.H."/>
            <person name="Nunes C.C."/>
            <person name="Sailsbery J."/>
            <person name="Clay B."/>
            <person name="Brown D."/>
            <person name="John T."/>
            <person name="Oh Y."/>
            <person name="Young N."/>
            <person name="Fitzgerald M."/>
            <person name="Haas B.J."/>
            <person name="Zeng Q."/>
            <person name="Young S."/>
            <person name="Adiconis X."/>
            <person name="Fan L."/>
            <person name="Levin J.Z."/>
            <person name="Mitchell T.K."/>
            <person name="Okubara P.A."/>
            <person name="Farman M.L."/>
            <person name="Kohn L.M."/>
            <person name="Birren B."/>
            <person name="Ma L.-J."/>
            <person name="Dean R.A."/>
        </authorList>
    </citation>
    <scope>NUCLEOTIDE SEQUENCE</scope>
    <source>
        <strain evidence="3">ATCC 64411 / 73-15</strain>
    </source>
</reference>
<dbReference type="PRINTS" id="PR00081">
    <property type="entry name" value="GDHRDH"/>
</dbReference>
<dbReference type="PANTHER" id="PTHR43157">
    <property type="entry name" value="PHOSPHATIDYLINOSITOL-GLYCAN BIOSYNTHESIS CLASS F PROTEIN-RELATED"/>
    <property type="match status" value="1"/>
</dbReference>
<dbReference type="eggNOG" id="KOG1208">
    <property type="taxonomic scope" value="Eukaryota"/>
</dbReference>
<dbReference type="EMBL" id="GL876981">
    <property type="protein sequence ID" value="KLU92541.1"/>
    <property type="molecule type" value="Genomic_DNA"/>
</dbReference>
<dbReference type="Pfam" id="PF00106">
    <property type="entry name" value="adh_short"/>
    <property type="match status" value="1"/>
</dbReference>
<reference evidence="2" key="3">
    <citation type="submission" date="2011-03" db="EMBL/GenBank/DDBJ databases">
        <title>Annotation of Magnaporthe poae ATCC 64411.</title>
        <authorList>
            <person name="Ma L.-J."/>
            <person name="Dead R."/>
            <person name="Young S.K."/>
            <person name="Zeng Q."/>
            <person name="Gargeya S."/>
            <person name="Fitzgerald M."/>
            <person name="Haas B."/>
            <person name="Abouelleil A."/>
            <person name="Alvarado L."/>
            <person name="Arachchi H.M."/>
            <person name="Berlin A."/>
            <person name="Brown A."/>
            <person name="Chapman S.B."/>
            <person name="Chen Z."/>
            <person name="Dunbar C."/>
            <person name="Freedman E."/>
            <person name="Gearin G."/>
            <person name="Gellesch M."/>
            <person name="Goldberg J."/>
            <person name="Griggs A."/>
            <person name="Gujja S."/>
            <person name="Heiman D."/>
            <person name="Howarth C."/>
            <person name="Larson L."/>
            <person name="Lui A."/>
            <person name="MacDonald P.J.P."/>
            <person name="Mehta T."/>
            <person name="Montmayeur A."/>
            <person name="Murphy C."/>
            <person name="Neiman D."/>
            <person name="Pearson M."/>
            <person name="Priest M."/>
            <person name="Roberts A."/>
            <person name="Saif S."/>
            <person name="Shea T."/>
            <person name="Shenoy N."/>
            <person name="Sisk P."/>
            <person name="Stolte C."/>
            <person name="Sykes S."/>
            <person name="Yandava C."/>
            <person name="Wortman J."/>
            <person name="Nusbaum C."/>
            <person name="Birren B."/>
        </authorList>
    </citation>
    <scope>NUCLEOTIDE SEQUENCE</scope>
    <source>
        <strain evidence="2">ATCC 64411</strain>
    </source>
</reference>
<gene>
    <name evidence="2" type="ORF">MAPG_11486</name>
</gene>
<dbReference type="SUPFAM" id="SSF51735">
    <property type="entry name" value="NAD(P)-binding Rossmann-fold domains"/>
    <property type="match status" value="1"/>
</dbReference>
<accession>A0A0C4EFE3</accession>
<reference evidence="2" key="2">
    <citation type="submission" date="2010-05" db="EMBL/GenBank/DDBJ databases">
        <title>The Genome Sequence of Magnaporthe poae strain ATCC 64411.</title>
        <authorList>
            <consortium name="The Broad Institute Genome Sequencing Platform"/>
            <consortium name="Broad Institute Genome Sequencing Center for Infectious Disease"/>
            <person name="Ma L.-J."/>
            <person name="Dead R."/>
            <person name="Young S."/>
            <person name="Zeng Q."/>
            <person name="Koehrsen M."/>
            <person name="Alvarado L."/>
            <person name="Berlin A."/>
            <person name="Chapman S.B."/>
            <person name="Chen Z."/>
            <person name="Freedman E."/>
            <person name="Gellesch M."/>
            <person name="Goldberg J."/>
            <person name="Griggs A."/>
            <person name="Gujja S."/>
            <person name="Heilman E.R."/>
            <person name="Heiman D."/>
            <person name="Hepburn T."/>
            <person name="Howarth C."/>
            <person name="Jen D."/>
            <person name="Larson L."/>
            <person name="Mehta T."/>
            <person name="Neiman D."/>
            <person name="Pearson M."/>
            <person name="Roberts A."/>
            <person name="Saif S."/>
            <person name="Shea T."/>
            <person name="Shenoy N."/>
            <person name="Sisk P."/>
            <person name="Stolte C."/>
            <person name="Sykes S."/>
            <person name="Walk T."/>
            <person name="White J."/>
            <person name="Yandava C."/>
            <person name="Haas B."/>
            <person name="Nusbaum C."/>
            <person name="Birren B."/>
        </authorList>
    </citation>
    <scope>NUCLEOTIDE SEQUENCE</scope>
    <source>
        <strain evidence="2">ATCC 64411</strain>
    </source>
</reference>
<keyword evidence="4" id="KW-1185">Reference proteome</keyword>
<dbReference type="InterPro" id="IPR002347">
    <property type="entry name" value="SDR_fam"/>
</dbReference>
<dbReference type="OrthoDB" id="542013at2759"/>
<dbReference type="InterPro" id="IPR036291">
    <property type="entry name" value="NAD(P)-bd_dom_sf"/>
</dbReference>
<evidence type="ECO:0000313" key="3">
    <source>
        <dbReference type="EnsemblFungi" id="MAPG_11486T0"/>
    </source>
</evidence>
<dbReference type="GO" id="GO:0016491">
    <property type="term" value="F:oxidoreductase activity"/>
    <property type="evidence" value="ECO:0007669"/>
    <property type="project" value="UniProtKB-KW"/>
</dbReference>